<comment type="caution">
    <text evidence="2">The sequence shown here is derived from an EMBL/GenBank/DDBJ whole genome shotgun (WGS) entry which is preliminary data.</text>
</comment>
<evidence type="ECO:0000313" key="3">
    <source>
        <dbReference type="Proteomes" id="UP000226079"/>
    </source>
</evidence>
<dbReference type="AlphaFoldDB" id="A0A2A9CSK7"/>
<dbReference type="Proteomes" id="UP000226079">
    <property type="component" value="Unassembled WGS sequence"/>
</dbReference>
<dbReference type="EMBL" id="PDJC01000001">
    <property type="protein sequence ID" value="PFG17106.1"/>
    <property type="molecule type" value="Genomic_DNA"/>
</dbReference>
<sequence>MLGRRHWGRFIATGLLAVTGLIGLRQVLPLLRFDSSLCLHPAAGLGEIGLQLHVFSASASCPRGSYLSGESFGALVQVSFAVSILAVVVGTLLALSALGVGWWASTVLGRLRDWLRRRLTVAQAPRLAAPERALASVLVPVRVARTIPSPQSRRGPPFGC</sequence>
<proteinExistence type="predicted"/>
<keyword evidence="1" id="KW-1133">Transmembrane helix</keyword>
<keyword evidence="3" id="KW-1185">Reference proteome</keyword>
<accession>A0A2A9CSK7</accession>
<reference evidence="2 3" key="1">
    <citation type="submission" date="2017-10" db="EMBL/GenBank/DDBJ databases">
        <title>Sequencing the genomes of 1000 actinobacteria strains.</title>
        <authorList>
            <person name="Klenk H.-P."/>
        </authorList>
    </citation>
    <scope>NUCLEOTIDE SEQUENCE [LARGE SCALE GENOMIC DNA]</scope>
    <source>
        <strain evidence="2 3">DSM 15597</strain>
    </source>
</reference>
<organism evidence="2 3">
    <name type="scientific">Propionicimonas paludicola</name>
    <dbReference type="NCBI Taxonomy" id="185243"/>
    <lineage>
        <taxon>Bacteria</taxon>
        <taxon>Bacillati</taxon>
        <taxon>Actinomycetota</taxon>
        <taxon>Actinomycetes</taxon>
        <taxon>Propionibacteriales</taxon>
        <taxon>Nocardioidaceae</taxon>
        <taxon>Propionicimonas</taxon>
    </lineage>
</organism>
<dbReference type="RefSeq" id="WP_098460567.1">
    <property type="nucleotide sequence ID" value="NZ_PDJC01000001.1"/>
</dbReference>
<evidence type="ECO:0000256" key="1">
    <source>
        <dbReference type="SAM" id="Phobius"/>
    </source>
</evidence>
<protein>
    <submittedName>
        <fullName evidence="2">Uncharacterized protein</fullName>
    </submittedName>
</protein>
<feature type="transmembrane region" description="Helical" evidence="1">
    <location>
        <begin position="80"/>
        <end position="108"/>
    </location>
</feature>
<keyword evidence="1" id="KW-0472">Membrane</keyword>
<keyword evidence="1" id="KW-0812">Transmembrane</keyword>
<evidence type="ECO:0000313" key="2">
    <source>
        <dbReference type="EMBL" id="PFG17106.1"/>
    </source>
</evidence>
<name>A0A2A9CSK7_9ACTN</name>
<gene>
    <name evidence="2" type="ORF">ATK74_1667</name>
</gene>